<proteinExistence type="predicted"/>
<dbReference type="EMBL" id="MPKY01000001">
    <property type="protein sequence ID" value="OJT01239.1"/>
    <property type="molecule type" value="Genomic_DNA"/>
</dbReference>
<sequence>MRNKLDYLAQTKRLLRESINAILAARAEPLLTESDPFQAYPSALYAGSPAPSAGSLDGSAADKLLRLSETKQRLREAINVELAARSEPLLTDAEVFRLYSSRLFFTPLELFTNGEQGAWYDPSDLTTLYQDSAGTTPVTADGDPVGLMLDKSGNGNHASQSVAASRPIYRTDGTLHWLEFDGVDDYLMAPANSVLNGSTFSIHSAVASSIDEAIQPILVTSNSSSLTSYRFIQWFDTRTTPNRHTFLNGAVNANLAAKLNPGTYVLTSEWDGGTASCYLDNAFQTLTSLGALTDLNNTFEIGRDVSGPRYSNISFFGGVLSPFGGADNRTSVAGYLAQKAGVTL</sequence>
<comment type="caution">
    <text evidence="1">The sequence shown here is derived from an EMBL/GenBank/DDBJ whole genome shotgun (WGS) entry which is preliminary data.</text>
</comment>
<gene>
    <name evidence="1" type="ORF">BEE62_14920</name>
</gene>
<name>A0A1M2V0Z4_MARNT</name>
<dbReference type="InterPro" id="IPR013320">
    <property type="entry name" value="ConA-like_dom_sf"/>
</dbReference>
<dbReference type="OrthoDB" id="6389037at2"/>
<evidence type="ECO:0000313" key="2">
    <source>
        <dbReference type="Proteomes" id="UP000183986"/>
    </source>
</evidence>
<reference evidence="1" key="1">
    <citation type="submission" date="2016-11" db="EMBL/GenBank/DDBJ databases">
        <title>Draft Genome Sequence of Marinobacter hydrocarbonoclasticus strain STW2, a polyaromatic aromatic hydrocarbon degrading and denitrifying bacterium from rhizosphere of Seagrass Enhalus acodoides.</title>
        <authorList>
            <person name="Ling J."/>
            <person name="Dong J."/>
        </authorList>
    </citation>
    <scope>NUCLEOTIDE SEQUENCE [LARGE SCALE GENOMIC DNA]</scope>
    <source>
        <strain evidence="1">STW2</strain>
    </source>
</reference>
<accession>A0A1M2V0Z4</accession>
<protein>
    <submittedName>
        <fullName evidence="1">Uncharacterized protein</fullName>
    </submittedName>
</protein>
<keyword evidence="2" id="KW-1185">Reference proteome</keyword>
<evidence type="ECO:0000313" key="1">
    <source>
        <dbReference type="EMBL" id="OJT01239.1"/>
    </source>
</evidence>
<dbReference type="SUPFAM" id="SSF49899">
    <property type="entry name" value="Concanavalin A-like lectins/glucanases"/>
    <property type="match status" value="1"/>
</dbReference>
<dbReference type="AlphaFoldDB" id="A0A1M2V0Z4"/>
<dbReference type="Gene3D" id="2.60.120.200">
    <property type="match status" value="1"/>
</dbReference>
<dbReference type="Proteomes" id="UP000183986">
    <property type="component" value="Unassembled WGS sequence"/>
</dbReference>
<organism evidence="1 2">
    <name type="scientific">Marinobacter nauticus</name>
    <name type="common">Marinobacter hydrocarbonoclasticus</name>
    <name type="synonym">Marinobacter aquaeolei</name>
    <dbReference type="NCBI Taxonomy" id="2743"/>
    <lineage>
        <taxon>Bacteria</taxon>
        <taxon>Pseudomonadati</taxon>
        <taxon>Pseudomonadota</taxon>
        <taxon>Gammaproteobacteria</taxon>
        <taxon>Pseudomonadales</taxon>
        <taxon>Marinobacteraceae</taxon>
        <taxon>Marinobacter</taxon>
    </lineage>
</organism>
<dbReference type="RefSeq" id="WP_072678002.1">
    <property type="nucleotide sequence ID" value="NZ_MPKY01000001.1"/>
</dbReference>